<reference evidence="3" key="1">
    <citation type="submission" date="2015-09" db="EMBL/GenBank/DDBJ databases">
        <authorList>
            <consortium name="Pathogen Informatics"/>
        </authorList>
    </citation>
    <scope>NUCLEOTIDE SEQUENCE [LARGE SCALE GENOMIC DNA]</scope>
    <source>
        <strain evidence="3">Lake Konstanz</strain>
    </source>
</reference>
<accession>A0A0S4KGF8</accession>
<sequence>MLAAQTPPHHTSSSSSTRRMEGGLGVPSSDNHIPSSSALTADSRCFGSSTDDVAIFLDDTLDRATVRCLSSSPSALAILSPQRLPVGGHQRHHHAMLQISILSVTTDSRCFGSSTDDVAIFLDDTLDRATVRCLSSSPSALAILSPQRLPVGGHQRHHHADATDFDLVCNYAAGMSSSAKKKGNPSSRSRAFASELTNQNVVQSLSFGKSAHEGGGIMSTRQTPNKVKGTPQRHGNGAGALPFTPSASSTSLAMMDGGLSVPVSIDAGTSPLNSLAPPPGFVPLSEFERVEKERHRYQKMYEHQRGLYEDMAETQQDTYQKLQDKMVEVIALSTRNEESKKFIRQLKREMLESRTRSLDLHNKQWDDSRSDRSSQERLKTILNEQEAQFTARLHQQDAKMAGLEGLLRDVTTIRGDSNQIQVGQLDQLLKASYTKNAALFGDLVRQGRQLELIMERKIDLERTIESLRRERREGEANMASERRHSNQQNERFGDHIAEQQRTIIELRQCLVRAMARADSTSSGSARSDSDSGEEDSPPPQHHDDEGAYNQIQVGQLDQLLKASYTKNAALFGDLVRQGRQLELVMERKIDLERTIESLRRERREGEANMASERRHSNQQNE</sequence>
<dbReference type="OMA" id="DSRCFGS"/>
<feature type="region of interest" description="Disordered" evidence="1">
    <location>
        <begin position="1"/>
        <end position="35"/>
    </location>
</feature>
<name>A0A0S4KGF8_BODSA</name>
<organism evidence="2 3">
    <name type="scientific">Bodo saltans</name>
    <name type="common">Flagellated protozoan</name>
    <dbReference type="NCBI Taxonomy" id="75058"/>
    <lineage>
        <taxon>Eukaryota</taxon>
        <taxon>Discoba</taxon>
        <taxon>Euglenozoa</taxon>
        <taxon>Kinetoplastea</taxon>
        <taxon>Metakinetoplastina</taxon>
        <taxon>Eubodonida</taxon>
        <taxon>Bodonidae</taxon>
        <taxon>Bodo</taxon>
    </lineage>
</organism>
<feature type="non-terminal residue" evidence="2">
    <location>
        <position position="621"/>
    </location>
</feature>
<feature type="compositionally biased region" description="Basic and acidic residues" evidence="1">
    <location>
        <begin position="599"/>
        <end position="615"/>
    </location>
</feature>
<keyword evidence="3" id="KW-1185">Reference proteome</keyword>
<protein>
    <submittedName>
        <fullName evidence="2">Uncharacterized protein</fullName>
    </submittedName>
</protein>
<dbReference type="AlphaFoldDB" id="A0A0S4KGF8"/>
<feature type="region of interest" description="Disordered" evidence="1">
    <location>
        <begin position="471"/>
        <end position="493"/>
    </location>
</feature>
<proteinExistence type="predicted"/>
<gene>
    <name evidence="2" type="ORF">BSAL_66940</name>
</gene>
<feature type="compositionally biased region" description="Low complexity" evidence="1">
    <location>
        <begin position="1"/>
        <end position="17"/>
    </location>
</feature>
<dbReference type="Proteomes" id="UP000051952">
    <property type="component" value="Unassembled WGS sequence"/>
</dbReference>
<evidence type="ECO:0000313" key="2">
    <source>
        <dbReference type="EMBL" id="CUI13818.1"/>
    </source>
</evidence>
<feature type="region of interest" description="Disordered" evidence="1">
    <location>
        <begin position="210"/>
        <end position="240"/>
    </location>
</feature>
<evidence type="ECO:0000256" key="1">
    <source>
        <dbReference type="SAM" id="MobiDB-lite"/>
    </source>
</evidence>
<feature type="compositionally biased region" description="Basic and acidic residues" evidence="1">
    <location>
        <begin position="471"/>
        <end position="484"/>
    </location>
</feature>
<feature type="region of interest" description="Disordered" evidence="1">
    <location>
        <begin position="515"/>
        <end position="546"/>
    </location>
</feature>
<dbReference type="OrthoDB" id="266638at2759"/>
<feature type="region of interest" description="Disordered" evidence="1">
    <location>
        <begin position="599"/>
        <end position="621"/>
    </location>
</feature>
<evidence type="ECO:0000313" key="3">
    <source>
        <dbReference type="Proteomes" id="UP000051952"/>
    </source>
</evidence>
<feature type="compositionally biased region" description="Low complexity" evidence="1">
    <location>
        <begin position="516"/>
        <end position="526"/>
    </location>
</feature>
<dbReference type="VEuPathDB" id="TriTrypDB:BSAL_66940"/>
<dbReference type="EMBL" id="CYKH01000436">
    <property type="protein sequence ID" value="CUI13818.1"/>
    <property type="molecule type" value="Genomic_DNA"/>
</dbReference>